<keyword evidence="2" id="KW-1133">Transmembrane helix</keyword>
<sequence>MSDKDPKLWESTFGEDSDAEKEEQLSRVRQKKSQHSNKLLVWSLFIILLVVMFLPIIGQKFSANHDKSSIDSVNQVAVSSKTKKASKPKAKKQKAKKVVSKLDEQKKPAEANQVTKPDENQAQAQQQQSQVSEQNNQQQQQPAAASQNQQDAGQYYVVQARDNAYRIALNHGLTTAQLYQLNGISSGTVLRPGMQLRVK</sequence>
<dbReference type="InterPro" id="IPR036779">
    <property type="entry name" value="LysM_dom_sf"/>
</dbReference>
<feature type="compositionally biased region" description="Basic and acidic residues" evidence="1">
    <location>
        <begin position="100"/>
        <end position="109"/>
    </location>
</feature>
<gene>
    <name evidence="3" type="ORF">DS831_06995</name>
</gene>
<dbReference type="RefSeq" id="WP_118901903.1">
    <property type="nucleotide sequence ID" value="NZ_CP031513.1"/>
</dbReference>
<evidence type="ECO:0000256" key="1">
    <source>
        <dbReference type="SAM" id="MobiDB-lite"/>
    </source>
</evidence>
<dbReference type="OrthoDB" id="2152150at2"/>
<evidence type="ECO:0000256" key="2">
    <source>
        <dbReference type="SAM" id="Phobius"/>
    </source>
</evidence>
<dbReference type="AlphaFoldDB" id="A0A347SRC3"/>
<organism evidence="3 4">
    <name type="scientific">Bombilactobacillus bombi</name>
    <dbReference type="NCBI Taxonomy" id="1303590"/>
    <lineage>
        <taxon>Bacteria</taxon>
        <taxon>Bacillati</taxon>
        <taxon>Bacillota</taxon>
        <taxon>Bacilli</taxon>
        <taxon>Lactobacillales</taxon>
        <taxon>Lactobacillaceae</taxon>
        <taxon>Bombilactobacillus</taxon>
    </lineage>
</organism>
<reference evidence="3 4" key="1">
    <citation type="submission" date="2018-07" db="EMBL/GenBank/DDBJ databases">
        <title>Genome sequences of six Lactobacillus spp. isolated from bumble bee guts.</title>
        <authorList>
            <person name="Motta E.V.S."/>
            <person name="Moran N.A."/>
        </authorList>
    </citation>
    <scope>NUCLEOTIDE SEQUENCE [LARGE SCALE GENOMIC DNA]</scope>
    <source>
        <strain evidence="3 4">BI-1.1</strain>
    </source>
</reference>
<dbReference type="Gene3D" id="3.10.350.10">
    <property type="entry name" value="LysM domain"/>
    <property type="match status" value="1"/>
</dbReference>
<proteinExistence type="predicted"/>
<feature type="transmembrane region" description="Helical" evidence="2">
    <location>
        <begin position="39"/>
        <end position="58"/>
    </location>
</feature>
<evidence type="ECO:0000313" key="3">
    <source>
        <dbReference type="EMBL" id="RHW49903.1"/>
    </source>
</evidence>
<protein>
    <submittedName>
        <fullName evidence="3">Uncharacterized protein</fullName>
    </submittedName>
</protein>
<dbReference type="InterPro" id="IPR018392">
    <property type="entry name" value="LysM"/>
</dbReference>
<dbReference type="PROSITE" id="PS51782">
    <property type="entry name" value="LYSM"/>
    <property type="match status" value="1"/>
</dbReference>
<dbReference type="KEGG" id="lbm:DS830_03480"/>
<feature type="compositionally biased region" description="Basic residues" evidence="1">
    <location>
        <begin position="81"/>
        <end position="99"/>
    </location>
</feature>
<dbReference type="EMBL" id="QOCR01000004">
    <property type="protein sequence ID" value="RHW49903.1"/>
    <property type="molecule type" value="Genomic_DNA"/>
</dbReference>
<dbReference type="SMART" id="SM00257">
    <property type="entry name" value="LysM"/>
    <property type="match status" value="1"/>
</dbReference>
<keyword evidence="2" id="KW-0812">Transmembrane</keyword>
<evidence type="ECO:0000313" key="4">
    <source>
        <dbReference type="Proteomes" id="UP000284109"/>
    </source>
</evidence>
<keyword evidence="2" id="KW-0472">Membrane</keyword>
<dbReference type="CDD" id="cd00118">
    <property type="entry name" value="LysM"/>
    <property type="match status" value="1"/>
</dbReference>
<name>A0A347SRC3_9LACO</name>
<keyword evidence="4" id="KW-1185">Reference proteome</keyword>
<dbReference type="Pfam" id="PF01476">
    <property type="entry name" value="LysM"/>
    <property type="match status" value="1"/>
</dbReference>
<feature type="region of interest" description="Disordered" evidence="1">
    <location>
        <begin position="1"/>
        <end position="30"/>
    </location>
</feature>
<accession>A0A347SRC3</accession>
<dbReference type="SUPFAM" id="SSF54106">
    <property type="entry name" value="LysM domain"/>
    <property type="match status" value="1"/>
</dbReference>
<comment type="caution">
    <text evidence="3">The sequence shown here is derived from an EMBL/GenBank/DDBJ whole genome shotgun (WGS) entry which is preliminary data.</text>
</comment>
<dbReference type="Proteomes" id="UP000284109">
    <property type="component" value="Unassembled WGS sequence"/>
</dbReference>
<feature type="compositionally biased region" description="Low complexity" evidence="1">
    <location>
        <begin position="120"/>
        <end position="149"/>
    </location>
</feature>
<feature type="region of interest" description="Disordered" evidence="1">
    <location>
        <begin position="77"/>
        <end position="149"/>
    </location>
</feature>